<sequence>MIPAPVRRWASVIAFAGLAAGWEYGFTRYADAAGWEPVVAPASVAFLLAAFGWSARGGDAPATVGRAFLIAYAAWLGLACARTAHPSELLEMWHLDPLRERVAVVLLAGIAYALVLTVFVALPASLGARRRPHPSGRDDEFWSFIHDRAGR</sequence>
<gene>
    <name evidence="2" type="ORF">WPS_27520</name>
</gene>
<feature type="transmembrane region" description="Helical" evidence="1">
    <location>
        <begin position="67"/>
        <end position="84"/>
    </location>
</feature>
<feature type="transmembrane region" description="Helical" evidence="1">
    <location>
        <begin position="104"/>
        <end position="128"/>
    </location>
</feature>
<proteinExistence type="predicted"/>
<keyword evidence="1" id="KW-0472">Membrane</keyword>
<name>A0AAN1XZA0_UNVUL</name>
<dbReference type="AlphaFoldDB" id="A0AAN1XZA0"/>
<organism evidence="2 3">
    <name type="scientific">Vulcanimicrobium alpinum</name>
    <dbReference type="NCBI Taxonomy" id="3016050"/>
    <lineage>
        <taxon>Bacteria</taxon>
        <taxon>Bacillati</taxon>
        <taxon>Vulcanimicrobiota</taxon>
        <taxon>Vulcanimicrobiia</taxon>
        <taxon>Vulcanimicrobiales</taxon>
        <taxon>Vulcanimicrobiaceae</taxon>
        <taxon>Vulcanimicrobium</taxon>
    </lineage>
</organism>
<evidence type="ECO:0000256" key="1">
    <source>
        <dbReference type="SAM" id="Phobius"/>
    </source>
</evidence>
<accession>A0AAN1XZA0</accession>
<keyword evidence="1" id="KW-1133">Transmembrane helix</keyword>
<evidence type="ECO:0000313" key="2">
    <source>
        <dbReference type="EMBL" id="BDE07476.1"/>
    </source>
</evidence>
<reference evidence="2 3" key="1">
    <citation type="journal article" date="2022" name="ISME Commun">
        <title>Vulcanimicrobium alpinus gen. nov. sp. nov., the first cultivated representative of the candidate phylum 'Eremiobacterota', is a metabolically versatile aerobic anoxygenic phototroph.</title>
        <authorList>
            <person name="Yabe S."/>
            <person name="Muto K."/>
            <person name="Abe K."/>
            <person name="Yokota A."/>
            <person name="Staudigel H."/>
            <person name="Tebo B.M."/>
        </authorList>
    </citation>
    <scope>NUCLEOTIDE SEQUENCE [LARGE SCALE GENOMIC DNA]</scope>
    <source>
        <strain evidence="2 3">WC8-2</strain>
    </source>
</reference>
<dbReference type="EMBL" id="AP025523">
    <property type="protein sequence ID" value="BDE07476.1"/>
    <property type="molecule type" value="Genomic_DNA"/>
</dbReference>
<keyword evidence="3" id="KW-1185">Reference proteome</keyword>
<protein>
    <submittedName>
        <fullName evidence="2">Uncharacterized protein</fullName>
    </submittedName>
</protein>
<dbReference type="KEGG" id="vab:WPS_27520"/>
<evidence type="ECO:0000313" key="3">
    <source>
        <dbReference type="Proteomes" id="UP001317532"/>
    </source>
</evidence>
<dbReference type="Proteomes" id="UP001317532">
    <property type="component" value="Chromosome"/>
</dbReference>
<keyword evidence="1" id="KW-0812">Transmembrane</keyword>
<dbReference type="RefSeq" id="WP_317995066.1">
    <property type="nucleotide sequence ID" value="NZ_AP025523.1"/>
</dbReference>
<feature type="transmembrane region" description="Helical" evidence="1">
    <location>
        <begin position="37"/>
        <end position="55"/>
    </location>
</feature>